<keyword evidence="8" id="KW-0496">Mitochondrion</keyword>
<evidence type="ECO:0000256" key="7">
    <source>
        <dbReference type="ARBA" id="ARBA00023136"/>
    </source>
</evidence>
<dbReference type="SUPFAM" id="SSF47240">
    <property type="entry name" value="Ferritin-like"/>
    <property type="match status" value="1"/>
</dbReference>
<keyword evidence="2 8" id="KW-0831">Ubiquinone biosynthesis</keyword>
<dbReference type="STRING" id="1314790.A0A1Y1ZCA8"/>
<evidence type="ECO:0000256" key="6">
    <source>
        <dbReference type="ARBA" id="ARBA00023033"/>
    </source>
</evidence>
<comment type="cofactor">
    <cofactor evidence="8">
        <name>Fe cation</name>
        <dbReference type="ChEBI" id="CHEBI:24875"/>
    </cofactor>
    <text evidence="8">Binds 2 iron ions per subunit.</text>
</comment>
<dbReference type="FunCoup" id="A0A1Y1ZCA8">
    <property type="interactions" value="332"/>
</dbReference>
<comment type="function">
    <text evidence="8">Catalyzes the hydroxylation of 2-polyprenyl-3-methyl-6-methoxy-1,4-benzoquinol (DMQH2) during ubiquinone biosynthesis. Has also a structural role in the COQ enzyme complex, stabilizing other COQ polypeptides.</text>
</comment>
<evidence type="ECO:0000313" key="9">
    <source>
        <dbReference type="EMBL" id="ORY07888.1"/>
    </source>
</evidence>
<feature type="binding site" evidence="8">
    <location>
        <position position="91"/>
    </location>
    <ligand>
        <name>Fe cation</name>
        <dbReference type="ChEBI" id="CHEBI:24875"/>
        <label>2</label>
    </ligand>
</feature>
<keyword evidence="3 8" id="KW-0479">Metal-binding</keyword>
<dbReference type="GO" id="GO:0031314">
    <property type="term" value="C:extrinsic component of mitochondrial inner membrane"/>
    <property type="evidence" value="ECO:0007669"/>
    <property type="project" value="UniProtKB-UniRule"/>
</dbReference>
<dbReference type="InterPro" id="IPR012347">
    <property type="entry name" value="Ferritin-like"/>
</dbReference>
<dbReference type="PANTHER" id="PTHR11237:SF4">
    <property type="entry name" value="5-DEMETHOXYUBIQUINONE HYDROXYLASE, MITOCHONDRIAL"/>
    <property type="match status" value="1"/>
</dbReference>
<dbReference type="OrthoDB" id="275371at2759"/>
<comment type="subunit">
    <text evidence="8">Component of a multi-subunit COQ enzyme complex, composed of at least COQ3, COQ4, COQ5, COQ6, COQ7 and COQ9.</text>
</comment>
<feature type="binding site" evidence="8">
    <location>
        <position position="143"/>
    </location>
    <ligand>
        <name>Fe cation</name>
        <dbReference type="ChEBI" id="CHEBI:24875"/>
        <label>2</label>
    </ligand>
</feature>
<evidence type="ECO:0000256" key="1">
    <source>
        <dbReference type="ARBA" id="ARBA00004749"/>
    </source>
</evidence>
<dbReference type="Proteomes" id="UP000193498">
    <property type="component" value="Unassembled WGS sequence"/>
</dbReference>
<feature type="binding site" evidence="8">
    <location>
        <position position="91"/>
    </location>
    <ligand>
        <name>Fe cation</name>
        <dbReference type="ChEBI" id="CHEBI:24875"/>
        <label>1</label>
    </ligand>
</feature>
<feature type="binding site" evidence="8">
    <location>
        <position position="60"/>
    </location>
    <ligand>
        <name>Fe cation</name>
        <dbReference type="ChEBI" id="CHEBI:24875"/>
        <label>1</label>
    </ligand>
</feature>
<evidence type="ECO:0000256" key="2">
    <source>
        <dbReference type="ARBA" id="ARBA00022688"/>
    </source>
</evidence>
<proteinExistence type="inferred from homology"/>
<dbReference type="Gene3D" id="1.20.1260.10">
    <property type="match status" value="1"/>
</dbReference>
<organism evidence="9 10">
    <name type="scientific">Basidiobolus meristosporus CBS 931.73</name>
    <dbReference type="NCBI Taxonomy" id="1314790"/>
    <lineage>
        <taxon>Eukaryota</taxon>
        <taxon>Fungi</taxon>
        <taxon>Fungi incertae sedis</taxon>
        <taxon>Zoopagomycota</taxon>
        <taxon>Entomophthoromycotina</taxon>
        <taxon>Basidiobolomycetes</taxon>
        <taxon>Basidiobolales</taxon>
        <taxon>Basidiobolaceae</taxon>
        <taxon>Basidiobolus</taxon>
    </lineage>
</organism>
<protein>
    <recommendedName>
        <fullName evidence="8">5-demethoxyubiquinone hydroxylase, mitochondrial</fullName>
        <shortName evidence="8">DMQ hydroxylase</shortName>
        <ecNumber evidence="8">1.14.99.60</ecNumber>
    </recommendedName>
    <alternativeName>
        <fullName evidence="8">Ubiquinone biosynthesis monooxygenase COQ7</fullName>
    </alternativeName>
</protein>
<comment type="caution">
    <text evidence="9">The sequence shown here is derived from an EMBL/GenBank/DDBJ whole genome shotgun (WGS) entry which is preliminary data.</text>
</comment>
<keyword evidence="7 8" id="KW-0472">Membrane</keyword>
<dbReference type="PANTHER" id="PTHR11237">
    <property type="entry name" value="COENZYME Q10 BIOSYNTHESIS PROTEIN 7"/>
    <property type="match status" value="1"/>
</dbReference>
<evidence type="ECO:0000256" key="3">
    <source>
        <dbReference type="ARBA" id="ARBA00022723"/>
    </source>
</evidence>
<dbReference type="GO" id="GO:0016709">
    <property type="term" value="F:oxidoreductase activity, acting on paired donors, with incorporation or reduction of molecular oxygen, NAD(P)H as one donor, and incorporation of one atom of oxygen"/>
    <property type="evidence" value="ECO:0007669"/>
    <property type="project" value="UniProtKB-UniRule"/>
</dbReference>
<reference evidence="9 10" key="1">
    <citation type="submission" date="2016-07" db="EMBL/GenBank/DDBJ databases">
        <title>Pervasive Adenine N6-methylation of Active Genes in Fungi.</title>
        <authorList>
            <consortium name="DOE Joint Genome Institute"/>
            <person name="Mondo S.J."/>
            <person name="Dannebaum R.O."/>
            <person name="Kuo R.C."/>
            <person name="Labutti K."/>
            <person name="Haridas S."/>
            <person name="Kuo A."/>
            <person name="Salamov A."/>
            <person name="Ahrendt S.R."/>
            <person name="Lipzen A."/>
            <person name="Sullivan W."/>
            <person name="Andreopoulos W.B."/>
            <person name="Clum A."/>
            <person name="Lindquist E."/>
            <person name="Daum C."/>
            <person name="Ramamoorthy G.K."/>
            <person name="Gryganskyi A."/>
            <person name="Culley D."/>
            <person name="Magnuson J.K."/>
            <person name="James T.Y."/>
            <person name="O'Malley M.A."/>
            <person name="Stajich J.E."/>
            <person name="Spatafora J.W."/>
            <person name="Visel A."/>
            <person name="Grigoriev I.V."/>
        </authorList>
    </citation>
    <scope>NUCLEOTIDE SEQUENCE [LARGE SCALE GENOMIC DNA]</scope>
    <source>
        <strain evidence="9 10">CBS 931.73</strain>
    </source>
</reference>
<feature type="binding site" evidence="8">
    <location>
        <position position="94"/>
    </location>
    <ligand>
        <name>Fe cation</name>
        <dbReference type="ChEBI" id="CHEBI:24875"/>
        <label>1</label>
    </ligand>
</feature>
<feature type="binding site" evidence="8">
    <location>
        <position position="179"/>
    </location>
    <ligand>
        <name>Fe cation</name>
        <dbReference type="ChEBI" id="CHEBI:24875"/>
        <label>2</label>
    </ligand>
</feature>
<comment type="subcellular location">
    <subcellularLocation>
        <location evidence="8">Mitochondrion inner membrane</location>
        <topology evidence="8">Peripheral membrane protein</topology>
        <orientation evidence="8">Matrix side</orientation>
    </subcellularLocation>
</comment>
<comment type="catalytic activity">
    <reaction evidence="8">
        <text>a 5-methoxy-2-methyl-3-(all-trans-polyprenyl)benzene-1,4-diol + AH2 + O2 = a 3-demethylubiquinol + A + H2O</text>
        <dbReference type="Rhea" id="RHEA:50908"/>
        <dbReference type="Rhea" id="RHEA-COMP:10859"/>
        <dbReference type="Rhea" id="RHEA-COMP:10914"/>
        <dbReference type="ChEBI" id="CHEBI:13193"/>
        <dbReference type="ChEBI" id="CHEBI:15377"/>
        <dbReference type="ChEBI" id="CHEBI:15379"/>
        <dbReference type="ChEBI" id="CHEBI:17499"/>
        <dbReference type="ChEBI" id="CHEBI:84167"/>
        <dbReference type="ChEBI" id="CHEBI:84422"/>
        <dbReference type="EC" id="1.14.99.60"/>
    </reaction>
</comment>
<feature type="binding site" evidence="8">
    <location>
        <position position="179"/>
    </location>
    <ligand>
        <name>Fe cation</name>
        <dbReference type="ChEBI" id="CHEBI:24875"/>
        <label>1</label>
    </ligand>
</feature>
<dbReference type="EC" id="1.14.99.60" evidence="8"/>
<keyword evidence="8" id="KW-0999">Mitochondrion inner membrane</keyword>
<keyword evidence="10" id="KW-1185">Reference proteome</keyword>
<keyword evidence="6 8" id="KW-0503">Monooxygenase</keyword>
<keyword evidence="4 8" id="KW-0560">Oxidoreductase</keyword>
<evidence type="ECO:0000256" key="8">
    <source>
        <dbReference type="HAMAP-Rule" id="MF_03194"/>
    </source>
</evidence>
<gene>
    <name evidence="8" type="primary">COQ7</name>
    <name evidence="9" type="ORF">K493DRAFT_310091</name>
</gene>
<dbReference type="GO" id="GO:0008682">
    <property type="term" value="F:3-demethoxyubiquinol 3-hydroxylase activity"/>
    <property type="evidence" value="ECO:0007669"/>
    <property type="project" value="UniProtKB-EC"/>
</dbReference>
<keyword evidence="5 8" id="KW-0408">Iron</keyword>
<dbReference type="InterPro" id="IPR009078">
    <property type="entry name" value="Ferritin-like_SF"/>
</dbReference>
<dbReference type="Pfam" id="PF03232">
    <property type="entry name" value="COQ7"/>
    <property type="match status" value="1"/>
</dbReference>
<dbReference type="UniPathway" id="UPA00232"/>
<evidence type="ECO:0000313" key="10">
    <source>
        <dbReference type="Proteomes" id="UP000193498"/>
    </source>
</evidence>
<evidence type="ECO:0000256" key="5">
    <source>
        <dbReference type="ARBA" id="ARBA00023004"/>
    </source>
</evidence>
<accession>A0A1Y1ZCA8</accession>
<dbReference type="HAMAP" id="MF_01658">
    <property type="entry name" value="COQ7"/>
    <property type="match status" value="1"/>
</dbReference>
<evidence type="ECO:0000256" key="4">
    <source>
        <dbReference type="ARBA" id="ARBA00023002"/>
    </source>
</evidence>
<comment type="similarity">
    <text evidence="8">Belongs to the COQ7 family.</text>
</comment>
<dbReference type="GO" id="GO:0006744">
    <property type="term" value="P:ubiquinone biosynthetic process"/>
    <property type="evidence" value="ECO:0007669"/>
    <property type="project" value="UniProtKB-UniRule"/>
</dbReference>
<dbReference type="InParanoid" id="A0A1Y1ZCA8"/>
<comment type="pathway">
    <text evidence="1 8">Cofactor biosynthesis; ubiquinone biosynthesis.</text>
</comment>
<feature type="binding site" evidence="8">
    <location>
        <position position="182"/>
    </location>
    <ligand>
        <name>Fe cation</name>
        <dbReference type="ChEBI" id="CHEBI:24875"/>
        <label>2</label>
    </ligand>
</feature>
<dbReference type="AlphaFoldDB" id="A0A1Y1ZCA8"/>
<dbReference type="EMBL" id="MCFE01000005">
    <property type="protein sequence ID" value="ORY07888.1"/>
    <property type="molecule type" value="Genomic_DNA"/>
</dbReference>
<dbReference type="GO" id="GO:0046872">
    <property type="term" value="F:metal ion binding"/>
    <property type="evidence" value="ECO:0007669"/>
    <property type="project" value="UniProtKB-KW"/>
</dbReference>
<dbReference type="InterPro" id="IPR011566">
    <property type="entry name" value="Ubq_synth_Coq7"/>
</dbReference>
<sequence length="218" mass="24625">MSVSLFARLPRTALYNLTTRGISTTAPLFHASSQEKIKRELTEDEKQLIAEIIRVDQAGELGANRIYQGQIAVLGRDKKLRPLLEHMLDQEKHHLATFNDLVAQYRVRPTFLWPMWSVAGFALGAGTALMGKEAAMCCTEAVEAVIGNHYNDQIRELLKIDHPDVEKLRPILKQFRDDELEHLDTAVEHDAHKAPLYNALTQVIQQGCKTAIFICKKV</sequence>
<dbReference type="CDD" id="cd01042">
    <property type="entry name" value="DMQH"/>
    <property type="match status" value="1"/>
</dbReference>
<name>A0A1Y1ZCA8_9FUNG</name>